<protein>
    <recommendedName>
        <fullName evidence="5">Integral membrane protein</fullName>
    </recommendedName>
</protein>
<dbReference type="EMBL" id="JBIRGQ010000014">
    <property type="protein sequence ID" value="MFH8551745.1"/>
    <property type="molecule type" value="Genomic_DNA"/>
</dbReference>
<feature type="transmembrane region" description="Helical" evidence="2">
    <location>
        <begin position="279"/>
        <end position="299"/>
    </location>
</feature>
<evidence type="ECO:0000313" key="3">
    <source>
        <dbReference type="EMBL" id="MFH8551745.1"/>
    </source>
</evidence>
<evidence type="ECO:0008006" key="5">
    <source>
        <dbReference type="Google" id="ProtNLM"/>
    </source>
</evidence>
<feature type="transmembrane region" description="Helical" evidence="2">
    <location>
        <begin position="105"/>
        <end position="125"/>
    </location>
</feature>
<feature type="compositionally biased region" description="Low complexity" evidence="1">
    <location>
        <begin position="41"/>
        <end position="58"/>
    </location>
</feature>
<feature type="region of interest" description="Disordered" evidence="1">
    <location>
        <begin position="38"/>
        <end position="64"/>
    </location>
</feature>
<dbReference type="PANTHER" id="PTHR35007:SF1">
    <property type="entry name" value="PILUS ASSEMBLY PROTEIN"/>
    <property type="match status" value="1"/>
</dbReference>
<dbReference type="RefSeq" id="WP_397718810.1">
    <property type="nucleotide sequence ID" value="NZ_JBIRGN010000014.1"/>
</dbReference>
<keyword evidence="4" id="KW-1185">Reference proteome</keyword>
<feature type="transmembrane region" description="Helical" evidence="2">
    <location>
        <begin position="6"/>
        <end position="25"/>
    </location>
</feature>
<dbReference type="PANTHER" id="PTHR35007">
    <property type="entry name" value="INTEGRAL MEMBRANE PROTEIN-RELATED"/>
    <property type="match status" value="1"/>
</dbReference>
<keyword evidence="2" id="KW-0472">Membrane</keyword>
<proteinExistence type="predicted"/>
<evidence type="ECO:0000313" key="4">
    <source>
        <dbReference type="Proteomes" id="UP001610818"/>
    </source>
</evidence>
<name>A0ABW7R619_9ACTN</name>
<comment type="caution">
    <text evidence="3">The sequence shown here is derived from an EMBL/GenBank/DDBJ whole genome shotgun (WGS) entry which is preliminary data.</text>
</comment>
<evidence type="ECO:0000256" key="2">
    <source>
        <dbReference type="SAM" id="Phobius"/>
    </source>
</evidence>
<accession>A0ABW7R619</accession>
<sequence>MISPGALACGAVVGGGLFLLVRELLPARPDMDAVLDRLENTTPRPGRATPTAAAPAGARRPRTDGPVWERAGEQILATHGHRLSVPRADLELLGRSAAHHVGTKVLGSLLALVMVQVAGLLLSLVGFGLSWAPLLASLVFAAYIWFDADATVRRKAKAARLEVRYAIASFLERAQLERGANVGPEAAVQRTAEVGDHWILTRISAALKRAELAGIPQWEALKQLGEQLDIPELAAPAESFSLAGAGASIQKTLATQALLLRQRLLTDREAEANSASERLVVPGTILFTVVLIMFAYPAFSALTNI</sequence>
<reference evidence="3 4" key="1">
    <citation type="submission" date="2024-10" db="EMBL/GenBank/DDBJ databases">
        <title>The Natural Products Discovery Center: Release of the First 8490 Sequenced Strains for Exploring Actinobacteria Biosynthetic Diversity.</title>
        <authorList>
            <person name="Kalkreuter E."/>
            <person name="Kautsar S.A."/>
            <person name="Yang D."/>
            <person name="Bader C.D."/>
            <person name="Teijaro C.N."/>
            <person name="Fluegel L."/>
            <person name="Davis C.M."/>
            <person name="Simpson J.R."/>
            <person name="Lauterbach L."/>
            <person name="Steele A.D."/>
            <person name="Gui C."/>
            <person name="Meng S."/>
            <person name="Li G."/>
            <person name="Viehrig K."/>
            <person name="Ye F."/>
            <person name="Su P."/>
            <person name="Kiefer A.F."/>
            <person name="Nichols A."/>
            <person name="Cepeda A.J."/>
            <person name="Yan W."/>
            <person name="Fan B."/>
            <person name="Jiang Y."/>
            <person name="Adhikari A."/>
            <person name="Zheng C.-J."/>
            <person name="Schuster L."/>
            <person name="Cowan T.M."/>
            <person name="Smanski M.J."/>
            <person name="Chevrette M.G."/>
            <person name="De Carvalho L.P.S."/>
            <person name="Shen B."/>
        </authorList>
    </citation>
    <scope>NUCLEOTIDE SEQUENCE [LARGE SCALE GENOMIC DNA]</scope>
    <source>
        <strain evidence="3 4">NPDC017990</strain>
    </source>
</reference>
<keyword evidence="2" id="KW-1133">Transmembrane helix</keyword>
<feature type="transmembrane region" description="Helical" evidence="2">
    <location>
        <begin position="131"/>
        <end position="148"/>
    </location>
</feature>
<dbReference type="Proteomes" id="UP001610818">
    <property type="component" value="Unassembled WGS sequence"/>
</dbReference>
<organism evidence="3 4">
    <name type="scientific">Streptomyces longisporoflavus</name>
    <dbReference type="NCBI Taxonomy" id="28044"/>
    <lineage>
        <taxon>Bacteria</taxon>
        <taxon>Bacillati</taxon>
        <taxon>Actinomycetota</taxon>
        <taxon>Actinomycetes</taxon>
        <taxon>Kitasatosporales</taxon>
        <taxon>Streptomycetaceae</taxon>
        <taxon>Streptomyces</taxon>
    </lineage>
</organism>
<evidence type="ECO:0000256" key="1">
    <source>
        <dbReference type="SAM" id="MobiDB-lite"/>
    </source>
</evidence>
<gene>
    <name evidence="3" type="ORF">ACH4F9_42895</name>
</gene>
<keyword evidence="2" id="KW-0812">Transmembrane</keyword>